<organism evidence="2 3">
    <name type="scientific">Candidatus Scalindua rubra</name>
    <dbReference type="NCBI Taxonomy" id="1872076"/>
    <lineage>
        <taxon>Bacteria</taxon>
        <taxon>Pseudomonadati</taxon>
        <taxon>Planctomycetota</taxon>
        <taxon>Candidatus Brocadiia</taxon>
        <taxon>Candidatus Brocadiales</taxon>
        <taxon>Candidatus Scalinduaceae</taxon>
        <taxon>Candidatus Scalindua</taxon>
    </lineage>
</organism>
<evidence type="ECO:0000313" key="3">
    <source>
        <dbReference type="Proteomes" id="UP000094056"/>
    </source>
</evidence>
<evidence type="ECO:0000259" key="1">
    <source>
        <dbReference type="PROSITE" id="PS50006"/>
    </source>
</evidence>
<dbReference type="SMART" id="SM00240">
    <property type="entry name" value="FHA"/>
    <property type="match status" value="2"/>
</dbReference>
<dbReference type="PANTHER" id="PTHR23308">
    <property type="entry name" value="NUCLEAR INHIBITOR OF PROTEIN PHOSPHATASE-1"/>
    <property type="match status" value="1"/>
</dbReference>
<dbReference type="InterPro" id="IPR000253">
    <property type="entry name" value="FHA_dom"/>
</dbReference>
<feature type="domain" description="FHA" evidence="1">
    <location>
        <begin position="22"/>
        <end position="71"/>
    </location>
</feature>
<comment type="caution">
    <text evidence="2">The sequence shown here is derived from an EMBL/GenBank/DDBJ whole genome shotgun (WGS) entry which is preliminary data.</text>
</comment>
<name>A0A1E3XDB0_9BACT</name>
<evidence type="ECO:0000313" key="2">
    <source>
        <dbReference type="EMBL" id="ODS33625.1"/>
    </source>
</evidence>
<proteinExistence type="predicted"/>
<sequence length="189" mass="21146">MKITIKLKDEILDEFFVTSDVTRIGRSADNDIVLDDNRVSRKHAAIVKEDDGYFVVDKDSGNGTRLNGERIKKQVLKDGDKIGIGESILEVEFETVDVSEGRAVKKGMVAQLTWTEKDKKFELGKEDLVIGRRSECHVQLEEPTASGKHAVIKRTGEQYIVEDLGSVNGTKVNGQLTKSRILRKETQSK</sequence>
<dbReference type="Proteomes" id="UP000094056">
    <property type="component" value="Unassembled WGS sequence"/>
</dbReference>
<dbReference type="Pfam" id="PF00498">
    <property type="entry name" value="FHA"/>
    <property type="match status" value="2"/>
</dbReference>
<reference evidence="2 3" key="1">
    <citation type="submission" date="2016-07" db="EMBL/GenBank/DDBJ databases">
        <title>Draft genome of Scalindua rubra, obtained from a brine-seawater interface in the Red Sea, sheds light on salt adaptation in anammox bacteria.</title>
        <authorList>
            <person name="Speth D.R."/>
            <person name="Lagkouvardos I."/>
            <person name="Wang Y."/>
            <person name="Qian P.-Y."/>
            <person name="Dutilh B.E."/>
            <person name="Jetten M.S."/>
        </authorList>
    </citation>
    <scope>NUCLEOTIDE SEQUENCE [LARGE SCALE GENOMIC DNA]</scope>
    <source>
        <strain evidence="2">BSI-1</strain>
    </source>
</reference>
<accession>A0A1E3XDB0</accession>
<dbReference type="PROSITE" id="PS50006">
    <property type="entry name" value="FHA_DOMAIN"/>
    <property type="match status" value="2"/>
</dbReference>
<protein>
    <submittedName>
        <fullName evidence="2">Response regulator</fullName>
    </submittedName>
</protein>
<feature type="domain" description="FHA" evidence="1">
    <location>
        <begin position="128"/>
        <end position="177"/>
    </location>
</feature>
<dbReference type="Gene3D" id="2.60.200.20">
    <property type="match status" value="2"/>
</dbReference>
<dbReference type="CDD" id="cd00060">
    <property type="entry name" value="FHA"/>
    <property type="match status" value="2"/>
</dbReference>
<gene>
    <name evidence="2" type="ORF">SCARUB_01225</name>
</gene>
<dbReference type="EMBL" id="MAYW01000023">
    <property type="protein sequence ID" value="ODS33625.1"/>
    <property type="molecule type" value="Genomic_DNA"/>
</dbReference>
<dbReference type="AlphaFoldDB" id="A0A1E3XDB0"/>
<dbReference type="InterPro" id="IPR050923">
    <property type="entry name" value="Cell_Proc_Reg/RNA_Proc"/>
</dbReference>
<dbReference type="InterPro" id="IPR008984">
    <property type="entry name" value="SMAD_FHA_dom_sf"/>
</dbReference>
<dbReference type="SUPFAM" id="SSF49879">
    <property type="entry name" value="SMAD/FHA domain"/>
    <property type="match status" value="2"/>
</dbReference>